<dbReference type="Pfam" id="PF13801">
    <property type="entry name" value="Metal_resist"/>
    <property type="match status" value="1"/>
</dbReference>
<keyword evidence="3" id="KW-1185">Reference proteome</keyword>
<accession>A0A1N7KGA3</accession>
<gene>
    <name evidence="2" type="ORF">SAMN05421779_102763</name>
</gene>
<feature type="transmembrane region" description="Helical" evidence="1">
    <location>
        <begin position="6"/>
        <end position="27"/>
    </location>
</feature>
<keyword evidence="1" id="KW-0812">Transmembrane</keyword>
<evidence type="ECO:0000256" key="1">
    <source>
        <dbReference type="SAM" id="Phobius"/>
    </source>
</evidence>
<dbReference type="InterPro" id="IPR025961">
    <property type="entry name" value="Metal_resist"/>
</dbReference>
<name>A0A1N7KGA3_9PROT</name>
<reference evidence="2 3" key="1">
    <citation type="submission" date="2017-01" db="EMBL/GenBank/DDBJ databases">
        <authorList>
            <person name="Mah S.A."/>
            <person name="Swanson W.J."/>
            <person name="Moy G.W."/>
            <person name="Vacquier V.D."/>
        </authorList>
    </citation>
    <scope>NUCLEOTIDE SEQUENCE [LARGE SCALE GENOMIC DNA]</scope>
    <source>
        <strain evidence="2 3">DSM 11589</strain>
    </source>
</reference>
<dbReference type="AlphaFoldDB" id="A0A1N7KGA3"/>
<organism evidence="2 3">
    <name type="scientific">Insolitispirillum peregrinum</name>
    <dbReference type="NCBI Taxonomy" id="80876"/>
    <lineage>
        <taxon>Bacteria</taxon>
        <taxon>Pseudomonadati</taxon>
        <taxon>Pseudomonadota</taxon>
        <taxon>Alphaproteobacteria</taxon>
        <taxon>Rhodospirillales</taxon>
        <taxon>Novispirillaceae</taxon>
        <taxon>Insolitispirillum</taxon>
    </lineage>
</organism>
<dbReference type="STRING" id="80876.SAMN05421779_102763"/>
<sequence>MTRLKAALMISVALNLFAFGAISSFFIMRPPPPPFGGGGGTDPIRGPLLSPRELDQILSPEGAVVRDEILQRNRSSFHAVIDNLMAARRKAIDAAKGDTVDMAAVQDALAEAQKWDAMLTTQAQQVMIELLQRLPTADRQKVLEASSQHLRMGPMGPPPR</sequence>
<keyword evidence="1" id="KW-1133">Transmembrane helix</keyword>
<evidence type="ECO:0000313" key="2">
    <source>
        <dbReference type="EMBL" id="SIS60603.1"/>
    </source>
</evidence>
<dbReference type="EMBL" id="FTOA01000002">
    <property type="protein sequence ID" value="SIS60603.1"/>
    <property type="molecule type" value="Genomic_DNA"/>
</dbReference>
<evidence type="ECO:0000313" key="3">
    <source>
        <dbReference type="Proteomes" id="UP000185678"/>
    </source>
</evidence>
<proteinExistence type="predicted"/>
<protein>
    <submittedName>
        <fullName evidence="2">Uncharacterized membrane protein</fullName>
    </submittedName>
</protein>
<dbReference type="Proteomes" id="UP000185678">
    <property type="component" value="Unassembled WGS sequence"/>
</dbReference>
<keyword evidence="1" id="KW-0472">Membrane</keyword>
<dbReference type="RefSeq" id="WP_076399576.1">
    <property type="nucleotide sequence ID" value="NZ_FTOA01000002.1"/>
</dbReference>